<dbReference type="GO" id="GO:0000727">
    <property type="term" value="P:double-strand break repair via break-induced replication"/>
    <property type="evidence" value="ECO:0007669"/>
    <property type="project" value="TreeGrafter"/>
</dbReference>
<reference evidence="7 9" key="1">
    <citation type="journal article" date="2018" name="MBio">
        <title>Comparative Genomics Reveals the Core Gene Toolbox for the Fungus-Insect Symbiosis.</title>
        <authorList>
            <person name="Wang Y."/>
            <person name="Stata M."/>
            <person name="Wang W."/>
            <person name="Stajich J.E."/>
            <person name="White M.M."/>
            <person name="Moncalvo J.M."/>
        </authorList>
    </citation>
    <scope>NUCLEOTIDE SEQUENCE [LARGE SCALE GENOMIC DNA]</scope>
    <source>
        <strain evidence="7 9">AUS-126-30</strain>
    </source>
</reference>
<dbReference type="PANTHER" id="PTHR10507">
    <property type="entry name" value="CDC45-RELATED PROTEIN"/>
    <property type="match status" value="1"/>
</dbReference>
<gene>
    <name evidence="8" type="ORF">BB558_001090</name>
    <name evidence="7" type="ORF">BB558_003750</name>
</gene>
<dbReference type="GO" id="GO:0031261">
    <property type="term" value="C:DNA replication preinitiation complex"/>
    <property type="evidence" value="ECO:0007669"/>
    <property type="project" value="TreeGrafter"/>
</dbReference>
<evidence type="ECO:0000313" key="9">
    <source>
        <dbReference type="Proteomes" id="UP000245591"/>
    </source>
</evidence>
<dbReference type="Pfam" id="PF02724">
    <property type="entry name" value="CDC45"/>
    <property type="match status" value="1"/>
</dbReference>
<dbReference type="AlphaFoldDB" id="A0A2U1J539"/>
<dbReference type="EMBL" id="MBFU01000057">
    <property type="protein sequence ID" value="PWA02761.1"/>
    <property type="molecule type" value="Genomic_DNA"/>
</dbReference>
<evidence type="ECO:0000256" key="2">
    <source>
        <dbReference type="ARBA" id="ARBA00010727"/>
    </source>
</evidence>
<keyword evidence="9" id="KW-1185">Reference proteome</keyword>
<evidence type="ECO:0000313" key="8">
    <source>
        <dbReference type="EMBL" id="PWA02761.1"/>
    </source>
</evidence>
<feature type="region of interest" description="Disordered" evidence="6">
    <location>
        <begin position="527"/>
        <end position="556"/>
    </location>
</feature>
<feature type="compositionally biased region" description="Acidic residues" evidence="6">
    <location>
        <begin position="158"/>
        <end position="167"/>
    </location>
</feature>
<comment type="similarity">
    <text evidence="2">Belongs to the CDC45 family.</text>
</comment>
<evidence type="ECO:0000256" key="3">
    <source>
        <dbReference type="ARBA" id="ARBA00022705"/>
    </source>
</evidence>
<dbReference type="PANTHER" id="PTHR10507:SF0">
    <property type="entry name" value="CELL DIVISION CONTROL PROTEIN 45 HOMOLOG"/>
    <property type="match status" value="1"/>
</dbReference>
<feature type="region of interest" description="Disordered" evidence="6">
    <location>
        <begin position="158"/>
        <end position="177"/>
    </location>
</feature>
<evidence type="ECO:0008006" key="10">
    <source>
        <dbReference type="Google" id="ProtNLM"/>
    </source>
</evidence>
<evidence type="ECO:0000256" key="6">
    <source>
        <dbReference type="SAM" id="MobiDB-lite"/>
    </source>
</evidence>
<evidence type="ECO:0000256" key="4">
    <source>
        <dbReference type="ARBA" id="ARBA00023242"/>
    </source>
</evidence>
<dbReference type="GO" id="GO:1902977">
    <property type="term" value="P:mitotic DNA replication preinitiation complex assembly"/>
    <property type="evidence" value="ECO:0007669"/>
    <property type="project" value="TreeGrafter"/>
</dbReference>
<dbReference type="GO" id="GO:0003688">
    <property type="term" value="F:DNA replication origin binding"/>
    <property type="evidence" value="ECO:0007669"/>
    <property type="project" value="TreeGrafter"/>
</dbReference>
<organism evidence="7 9">
    <name type="scientific">Smittium angustum</name>
    <dbReference type="NCBI Taxonomy" id="133377"/>
    <lineage>
        <taxon>Eukaryota</taxon>
        <taxon>Fungi</taxon>
        <taxon>Fungi incertae sedis</taxon>
        <taxon>Zoopagomycota</taxon>
        <taxon>Kickxellomycotina</taxon>
        <taxon>Harpellomycetes</taxon>
        <taxon>Harpellales</taxon>
        <taxon>Legeriomycetaceae</taxon>
        <taxon>Smittium</taxon>
    </lineage>
</organism>
<dbReference type="Proteomes" id="UP000245591">
    <property type="component" value="Unassembled WGS sequence"/>
</dbReference>
<evidence type="ECO:0000313" key="7">
    <source>
        <dbReference type="EMBL" id="PWA00207.1"/>
    </source>
</evidence>
<proteinExistence type="inferred from homology"/>
<dbReference type="GO" id="GO:0003682">
    <property type="term" value="F:chromatin binding"/>
    <property type="evidence" value="ECO:0007669"/>
    <property type="project" value="TreeGrafter"/>
</dbReference>
<dbReference type="GO" id="GO:0006270">
    <property type="term" value="P:DNA replication initiation"/>
    <property type="evidence" value="ECO:0007669"/>
    <property type="project" value="InterPro"/>
</dbReference>
<comment type="caution">
    <text evidence="7">The sequence shown here is derived from an EMBL/GenBank/DDBJ whole genome shotgun (WGS) entry which is preliminary data.</text>
</comment>
<evidence type="ECO:0000256" key="1">
    <source>
        <dbReference type="ARBA" id="ARBA00004123"/>
    </source>
</evidence>
<keyword evidence="5" id="KW-0131">Cell cycle</keyword>
<name>A0A2U1J539_SMIAN</name>
<accession>A0A2U1J539</accession>
<dbReference type="InterPro" id="IPR003874">
    <property type="entry name" value="CDC45"/>
</dbReference>
<protein>
    <recommendedName>
        <fullName evidence="10">CDC45-like protein</fullName>
    </recommendedName>
</protein>
<keyword evidence="3" id="KW-0235">DNA replication</keyword>
<dbReference type="GO" id="GO:0003697">
    <property type="term" value="F:single-stranded DNA binding"/>
    <property type="evidence" value="ECO:0007669"/>
    <property type="project" value="TreeGrafter"/>
</dbReference>
<evidence type="ECO:0000256" key="5">
    <source>
        <dbReference type="ARBA" id="ARBA00023306"/>
    </source>
</evidence>
<dbReference type="EMBL" id="MBFU01000352">
    <property type="protein sequence ID" value="PWA00207.1"/>
    <property type="molecule type" value="Genomic_DNA"/>
</dbReference>
<sequence>MVYLTADQYEEAYKRILDGAADSTKDGTGACSVLVLVANDPDALCAARILFVMLKHDFIAYKMVPVSNYSDIIRCNSELIDSNEQLRTVVLINCGATVDIQESIKIHDKLSIIIIDSHRPYNLYNIFWNEQILCLDDGDLDQLEKVRQSFNYLEFQESDNSESEISQEDLSCNSDSDNDGDVAGAFIKAQEKRANRRAKKEESRQEIANYYSQGAYYGQSAAVCCFQIAELLGKPTVADTVWWAIVGITSQICLDQIDNEGYMLVANSIKDTIAQLQYIDNNKNSSYGSNASTLQSENFFDPKLKEVNTNESILNDATSRDTSLPTNRATDGLSFLDQNISSSIIGDDLEDEKDKSVVLTTLVSGSKYVQPRQGIYASMEFKFFMVRHWSLESAMKYSSFITTRLGTWSSRGKSLFDLMIAKLGLARTEIRQSYTHLDPKLKNEMPERWERIASDYNLEGALYLSFVRAFGWRFPLASASDHVWALIALLASSSHDVNQLTLPSASLLNQGLVKDFNSKDLSNNLRHKSTLGGSGANNDRDTSVTESDNIDSREDYNRGIPEVRNWKEGFYLAYDSLSEMKSLQMGFELAMKVQSAIVDMGSQMLERRSVKTLSRFKLVVINDDCVSSFQPFLHSPLVLIQLGQFILDALRNHGRSEHLPLPFVLAVLDPLINMYLVLGIATPEYISRNLQQKELSYSTTYSGEARNRFGIIFEQAASDCDATIHNSYFDASVISIHSKQLPAFINKLRKHA</sequence>
<keyword evidence="4" id="KW-0539">Nucleus</keyword>
<comment type="subcellular location">
    <subcellularLocation>
        <location evidence="1">Nucleus</location>
    </subcellularLocation>
</comment>